<comment type="pathway">
    <text evidence="1">Secondary metabolite biosynthesis.</text>
</comment>
<dbReference type="Gene3D" id="3.40.50.150">
    <property type="entry name" value="Vaccinia Virus protein VP39"/>
    <property type="match status" value="1"/>
</dbReference>
<reference evidence="5" key="1">
    <citation type="submission" date="2019-10" db="EMBL/GenBank/DDBJ databases">
        <authorList>
            <consortium name="DOE Joint Genome Institute"/>
            <person name="Kuo A."/>
            <person name="Miyauchi S."/>
            <person name="Kiss E."/>
            <person name="Drula E."/>
            <person name="Kohler A."/>
            <person name="Sanchez-Garcia M."/>
            <person name="Andreopoulos B."/>
            <person name="Barry K.W."/>
            <person name="Bonito G."/>
            <person name="Buee M."/>
            <person name="Carver A."/>
            <person name="Chen C."/>
            <person name="Cichocki N."/>
            <person name="Clum A."/>
            <person name="Culley D."/>
            <person name="Crous P.W."/>
            <person name="Fauchery L."/>
            <person name="Girlanda M."/>
            <person name="Hayes R."/>
            <person name="Keri Z."/>
            <person name="LaButti K."/>
            <person name="Lipzen A."/>
            <person name="Lombard V."/>
            <person name="Magnuson J."/>
            <person name="Maillard F."/>
            <person name="Morin E."/>
            <person name="Murat C."/>
            <person name="Nolan M."/>
            <person name="Ohm R."/>
            <person name="Pangilinan J."/>
            <person name="Pereira M."/>
            <person name="Perotto S."/>
            <person name="Peter M."/>
            <person name="Riley R."/>
            <person name="Sitrit Y."/>
            <person name="Stielow B."/>
            <person name="Szollosi G."/>
            <person name="Zifcakova L."/>
            <person name="Stursova M."/>
            <person name="Spatafora J.W."/>
            <person name="Tedersoo L."/>
            <person name="Vaario L.-M."/>
            <person name="Yamada A."/>
            <person name="Yan M."/>
            <person name="Wang P."/>
            <person name="Xu J."/>
            <person name="Bruns T."/>
            <person name="Baldrian P."/>
            <person name="Vilgalys R."/>
            <person name="Henrissat B."/>
            <person name="Grigoriev I.V."/>
            <person name="Hibbett D."/>
            <person name="Nagy L.G."/>
            <person name="Martin F.M."/>
        </authorList>
    </citation>
    <scope>NUCLEOTIDE SEQUENCE</scope>
    <source>
        <strain evidence="5">Prilba</strain>
    </source>
</reference>
<dbReference type="PANTHER" id="PTHR35897:SF1">
    <property type="entry name" value="METHYLTRANSFERASE AUSD"/>
    <property type="match status" value="1"/>
</dbReference>
<evidence type="ECO:0000256" key="4">
    <source>
        <dbReference type="ARBA" id="ARBA00038314"/>
    </source>
</evidence>
<gene>
    <name evidence="5" type="ORF">DFH94DRAFT_627918</name>
</gene>
<keyword evidence="2" id="KW-0808">Transferase</keyword>
<organism evidence="5 6">
    <name type="scientific">Russula ochroleuca</name>
    <dbReference type="NCBI Taxonomy" id="152965"/>
    <lineage>
        <taxon>Eukaryota</taxon>
        <taxon>Fungi</taxon>
        <taxon>Dikarya</taxon>
        <taxon>Basidiomycota</taxon>
        <taxon>Agaricomycotina</taxon>
        <taxon>Agaricomycetes</taxon>
        <taxon>Russulales</taxon>
        <taxon>Russulaceae</taxon>
        <taxon>Russula</taxon>
    </lineage>
</organism>
<dbReference type="InterPro" id="IPR029063">
    <property type="entry name" value="SAM-dependent_MTases_sf"/>
</dbReference>
<dbReference type="EMBL" id="WHVB01000006">
    <property type="protein sequence ID" value="KAF8481827.1"/>
    <property type="molecule type" value="Genomic_DNA"/>
</dbReference>
<keyword evidence="6" id="KW-1185">Reference proteome</keyword>
<name>A0A9P5MYG2_9AGAM</name>
<keyword evidence="3" id="KW-0949">S-adenosyl-L-methionine</keyword>
<evidence type="ECO:0000256" key="3">
    <source>
        <dbReference type="ARBA" id="ARBA00022691"/>
    </source>
</evidence>
<evidence type="ECO:0000256" key="2">
    <source>
        <dbReference type="ARBA" id="ARBA00022679"/>
    </source>
</evidence>
<sequence>MSEPDNISAPQGPTQLRPNIPALDERLYDLTDEERSFFRQQTGIQDDDELKAHILQVQAEAYKIFPYPCIRWFHFAKLKMWRLSPYQDLLRTGKSRKDAIFLDIGCCVGNDARKLVADGYPLEQVVTSDLRQEFADIGHKLFRTTQGTYPIAFVPGDAFDPKHLDTVPPLASVHEPTDSPEGSALDLCSLTSLNPLQGRVFAIHASSFFHLFSEERQLYVARALAGLLSPEPGSVIFGLHVGNPEKGFITSPGIDRPMFCHCPESWAQLWDGIVFEKGVVDVKAKLVQMGREEPDGQQSAIFTVLVWSVTRL</sequence>
<proteinExistence type="inferred from homology"/>
<evidence type="ECO:0000256" key="1">
    <source>
        <dbReference type="ARBA" id="ARBA00005179"/>
    </source>
</evidence>
<dbReference type="Proteomes" id="UP000759537">
    <property type="component" value="Unassembled WGS sequence"/>
</dbReference>
<comment type="similarity">
    <text evidence="4">Belongs to the class I-like SAM-binding methyltransferase superfamily.</text>
</comment>
<dbReference type="AlphaFoldDB" id="A0A9P5MYG2"/>
<dbReference type="InterPro" id="IPR051654">
    <property type="entry name" value="Meroterpenoid_MTases"/>
</dbReference>
<reference evidence="5" key="2">
    <citation type="journal article" date="2020" name="Nat. Commun.">
        <title>Large-scale genome sequencing of mycorrhizal fungi provides insights into the early evolution of symbiotic traits.</title>
        <authorList>
            <person name="Miyauchi S."/>
            <person name="Kiss E."/>
            <person name="Kuo A."/>
            <person name="Drula E."/>
            <person name="Kohler A."/>
            <person name="Sanchez-Garcia M."/>
            <person name="Morin E."/>
            <person name="Andreopoulos B."/>
            <person name="Barry K.W."/>
            <person name="Bonito G."/>
            <person name="Buee M."/>
            <person name="Carver A."/>
            <person name="Chen C."/>
            <person name="Cichocki N."/>
            <person name="Clum A."/>
            <person name="Culley D."/>
            <person name="Crous P.W."/>
            <person name="Fauchery L."/>
            <person name="Girlanda M."/>
            <person name="Hayes R.D."/>
            <person name="Keri Z."/>
            <person name="LaButti K."/>
            <person name="Lipzen A."/>
            <person name="Lombard V."/>
            <person name="Magnuson J."/>
            <person name="Maillard F."/>
            <person name="Murat C."/>
            <person name="Nolan M."/>
            <person name="Ohm R.A."/>
            <person name="Pangilinan J."/>
            <person name="Pereira M.F."/>
            <person name="Perotto S."/>
            <person name="Peter M."/>
            <person name="Pfister S."/>
            <person name="Riley R."/>
            <person name="Sitrit Y."/>
            <person name="Stielow J.B."/>
            <person name="Szollosi G."/>
            <person name="Zifcakova L."/>
            <person name="Stursova M."/>
            <person name="Spatafora J.W."/>
            <person name="Tedersoo L."/>
            <person name="Vaario L.M."/>
            <person name="Yamada A."/>
            <person name="Yan M."/>
            <person name="Wang P."/>
            <person name="Xu J."/>
            <person name="Bruns T."/>
            <person name="Baldrian P."/>
            <person name="Vilgalys R."/>
            <person name="Dunand C."/>
            <person name="Henrissat B."/>
            <person name="Grigoriev I.V."/>
            <person name="Hibbett D."/>
            <person name="Nagy L.G."/>
            <person name="Martin F.M."/>
        </authorList>
    </citation>
    <scope>NUCLEOTIDE SEQUENCE</scope>
    <source>
        <strain evidence="5">Prilba</strain>
    </source>
</reference>
<dbReference type="PANTHER" id="PTHR35897">
    <property type="entry name" value="METHYLTRANSFERASE AUSD"/>
    <property type="match status" value="1"/>
</dbReference>
<protein>
    <recommendedName>
        <fullName evidence="7">Methyltransferase ausD</fullName>
    </recommendedName>
</protein>
<dbReference type="GO" id="GO:0016740">
    <property type="term" value="F:transferase activity"/>
    <property type="evidence" value="ECO:0007669"/>
    <property type="project" value="UniProtKB-KW"/>
</dbReference>
<dbReference type="OrthoDB" id="2094832at2759"/>
<dbReference type="SUPFAM" id="SSF53335">
    <property type="entry name" value="S-adenosyl-L-methionine-dependent methyltransferases"/>
    <property type="match status" value="1"/>
</dbReference>
<comment type="caution">
    <text evidence="5">The sequence shown here is derived from an EMBL/GenBank/DDBJ whole genome shotgun (WGS) entry which is preliminary data.</text>
</comment>
<evidence type="ECO:0000313" key="6">
    <source>
        <dbReference type="Proteomes" id="UP000759537"/>
    </source>
</evidence>
<accession>A0A9P5MYG2</accession>
<evidence type="ECO:0008006" key="7">
    <source>
        <dbReference type="Google" id="ProtNLM"/>
    </source>
</evidence>
<evidence type="ECO:0000313" key="5">
    <source>
        <dbReference type="EMBL" id="KAF8481827.1"/>
    </source>
</evidence>